<keyword evidence="2" id="KW-0805">Transcription regulation</keyword>
<gene>
    <name evidence="6" type="ORF">SAMN05216550_10642</name>
</gene>
<dbReference type="Pfam" id="PF00126">
    <property type="entry name" value="HTH_1"/>
    <property type="match status" value="1"/>
</dbReference>
<dbReference type="GO" id="GO:0003700">
    <property type="term" value="F:DNA-binding transcription factor activity"/>
    <property type="evidence" value="ECO:0007669"/>
    <property type="project" value="InterPro"/>
</dbReference>
<evidence type="ECO:0000259" key="5">
    <source>
        <dbReference type="PROSITE" id="PS50931"/>
    </source>
</evidence>
<dbReference type="Gene3D" id="1.10.10.10">
    <property type="entry name" value="Winged helix-like DNA-binding domain superfamily/Winged helix DNA-binding domain"/>
    <property type="match status" value="1"/>
</dbReference>
<evidence type="ECO:0000313" key="7">
    <source>
        <dbReference type="Proteomes" id="UP000183529"/>
    </source>
</evidence>
<dbReference type="GO" id="GO:0043565">
    <property type="term" value="F:sequence-specific DNA binding"/>
    <property type="evidence" value="ECO:0007669"/>
    <property type="project" value="TreeGrafter"/>
</dbReference>
<dbReference type="InterPro" id="IPR036390">
    <property type="entry name" value="WH_DNA-bd_sf"/>
</dbReference>
<evidence type="ECO:0000256" key="4">
    <source>
        <dbReference type="ARBA" id="ARBA00023163"/>
    </source>
</evidence>
<evidence type="ECO:0000256" key="1">
    <source>
        <dbReference type="ARBA" id="ARBA00009437"/>
    </source>
</evidence>
<evidence type="ECO:0000256" key="3">
    <source>
        <dbReference type="ARBA" id="ARBA00023125"/>
    </source>
</evidence>
<organism evidence="6 7">
    <name type="scientific">Paraburkholderia tropica</name>
    <dbReference type="NCBI Taxonomy" id="92647"/>
    <lineage>
        <taxon>Bacteria</taxon>
        <taxon>Pseudomonadati</taxon>
        <taxon>Pseudomonadota</taxon>
        <taxon>Betaproteobacteria</taxon>
        <taxon>Burkholderiales</taxon>
        <taxon>Burkholderiaceae</taxon>
        <taxon>Paraburkholderia</taxon>
    </lineage>
</organism>
<dbReference type="InterPro" id="IPR005119">
    <property type="entry name" value="LysR_subst-bd"/>
</dbReference>
<dbReference type="InterPro" id="IPR036388">
    <property type="entry name" value="WH-like_DNA-bd_sf"/>
</dbReference>
<dbReference type="Gene3D" id="3.40.190.290">
    <property type="match status" value="1"/>
</dbReference>
<dbReference type="Proteomes" id="UP000183529">
    <property type="component" value="Unassembled WGS sequence"/>
</dbReference>
<evidence type="ECO:0000313" key="6">
    <source>
        <dbReference type="EMBL" id="SEJ57488.1"/>
    </source>
</evidence>
<dbReference type="SUPFAM" id="SSF53850">
    <property type="entry name" value="Periplasmic binding protein-like II"/>
    <property type="match status" value="1"/>
</dbReference>
<dbReference type="GO" id="GO:0006351">
    <property type="term" value="P:DNA-templated transcription"/>
    <property type="evidence" value="ECO:0007669"/>
    <property type="project" value="TreeGrafter"/>
</dbReference>
<comment type="similarity">
    <text evidence="1">Belongs to the LysR transcriptional regulatory family.</text>
</comment>
<dbReference type="AlphaFoldDB" id="A0A1A5X5D8"/>
<dbReference type="EMBL" id="FNZM01000006">
    <property type="protein sequence ID" value="SEJ57488.1"/>
    <property type="molecule type" value="Genomic_DNA"/>
</dbReference>
<dbReference type="InterPro" id="IPR000847">
    <property type="entry name" value="LysR_HTH_N"/>
</dbReference>
<dbReference type="PANTHER" id="PTHR30537">
    <property type="entry name" value="HTH-TYPE TRANSCRIPTIONAL REGULATOR"/>
    <property type="match status" value="1"/>
</dbReference>
<dbReference type="Pfam" id="PF03466">
    <property type="entry name" value="LysR_substrate"/>
    <property type="match status" value="1"/>
</dbReference>
<dbReference type="FunFam" id="3.40.190.290:FF:000001">
    <property type="entry name" value="Transcriptional regulator, LysR family"/>
    <property type="match status" value="1"/>
</dbReference>
<reference evidence="6 7" key="1">
    <citation type="submission" date="2016-10" db="EMBL/GenBank/DDBJ databases">
        <authorList>
            <person name="Varghese N."/>
            <person name="Submissions S."/>
        </authorList>
    </citation>
    <scope>NUCLEOTIDE SEQUENCE [LARGE SCALE GENOMIC DNA]</scope>
    <source>
        <strain evidence="6 7">LMG 22274</strain>
    </source>
</reference>
<name>A0A1A5X5D8_9BURK</name>
<accession>A0A1A5X5D8</accession>
<protein>
    <submittedName>
        <fullName evidence="6">Transcriptional regulator, LysR family</fullName>
    </submittedName>
</protein>
<keyword evidence="3" id="KW-0238">DNA-binding</keyword>
<comment type="caution">
    <text evidence="6">The sequence shown here is derived from an EMBL/GenBank/DDBJ whole genome shotgun (WGS) entry which is preliminary data.</text>
</comment>
<dbReference type="PANTHER" id="PTHR30537:SF5">
    <property type="entry name" value="HTH-TYPE TRANSCRIPTIONAL ACTIVATOR TTDR-RELATED"/>
    <property type="match status" value="1"/>
</dbReference>
<dbReference type="InterPro" id="IPR058163">
    <property type="entry name" value="LysR-type_TF_proteobact-type"/>
</dbReference>
<proteinExistence type="inferred from homology"/>
<dbReference type="FunFam" id="1.10.10.10:FF:000001">
    <property type="entry name" value="LysR family transcriptional regulator"/>
    <property type="match status" value="1"/>
</dbReference>
<evidence type="ECO:0000256" key="2">
    <source>
        <dbReference type="ARBA" id="ARBA00023015"/>
    </source>
</evidence>
<keyword evidence="4" id="KW-0804">Transcription</keyword>
<dbReference type="PROSITE" id="PS50931">
    <property type="entry name" value="HTH_LYSR"/>
    <property type="match status" value="1"/>
</dbReference>
<sequence>MADKLAGMQMFVRVVESGSFAAAAALSNVTATMAARHVREIEERLGARLLHRTTRQHKLTEIGTLYYERCKRALHEFEQAEASAAELRSSPRGRLKIVAPVSFGSEKLAPVLADYLERHPEVSVDLTLDNAPVDLMREGYHLAIHIGELDSADLVAHPLHAYRRVLAAAPSYLERHGQPESPAQLRDHACLGLAYWKKKEFFWALVGPDQQICHVPVEGRFTANDGRALRAAALRGTGIVLQPDLLLENDLAEGRLVPVLPEWSHVHTPMHLVHSRELRPTAMLRSAIDFLVKRLSAS</sequence>
<feature type="domain" description="HTH lysR-type" evidence="5">
    <location>
        <begin position="3"/>
        <end position="60"/>
    </location>
</feature>
<dbReference type="SUPFAM" id="SSF46785">
    <property type="entry name" value="Winged helix' DNA-binding domain"/>
    <property type="match status" value="1"/>
</dbReference>